<gene>
    <name evidence="3" type="ORF">FHX64_000130</name>
</gene>
<dbReference type="InterPro" id="IPR041561">
    <property type="entry name" value="PglD_N"/>
</dbReference>
<reference evidence="3 4" key="1">
    <citation type="submission" date="2020-08" db="EMBL/GenBank/DDBJ databases">
        <title>Genomic Encyclopedia of Type Strains, Phase IV (KMG-IV): sequencing the most valuable type-strain genomes for metagenomic binning, comparative biology and taxonomic classification.</title>
        <authorList>
            <person name="Goeker M."/>
        </authorList>
    </citation>
    <scope>NUCLEOTIDE SEQUENCE [LARGE SCALE GENOMIC DNA]</scope>
    <source>
        <strain evidence="3 4">DSM 27471</strain>
    </source>
</reference>
<keyword evidence="3" id="KW-0012">Acyltransferase</keyword>
<dbReference type="Gene3D" id="2.160.10.10">
    <property type="entry name" value="Hexapeptide repeat proteins"/>
    <property type="match status" value="1"/>
</dbReference>
<protein>
    <submittedName>
        <fullName evidence="3">Sugar O-acyltransferase (Sialic acid O-acetyltransferase NeuD family)</fullName>
    </submittedName>
</protein>
<comment type="similarity">
    <text evidence="1">Belongs to the transferase hexapeptide repeat family.</text>
</comment>
<name>A0A7W5DN35_9PORP</name>
<evidence type="ECO:0000313" key="3">
    <source>
        <dbReference type="EMBL" id="MBB3185967.1"/>
    </source>
</evidence>
<evidence type="ECO:0000259" key="2">
    <source>
        <dbReference type="Pfam" id="PF17836"/>
    </source>
</evidence>
<dbReference type="Gene3D" id="3.40.50.20">
    <property type="match status" value="1"/>
</dbReference>
<evidence type="ECO:0000313" key="4">
    <source>
        <dbReference type="Proteomes" id="UP000544222"/>
    </source>
</evidence>
<dbReference type="PANTHER" id="PTHR43300:SF7">
    <property type="entry name" value="UDP-N-ACETYLBACILLOSAMINE N-ACETYLTRANSFERASE"/>
    <property type="match status" value="1"/>
</dbReference>
<feature type="domain" description="PglD N-terminal" evidence="2">
    <location>
        <begin position="3"/>
        <end position="75"/>
    </location>
</feature>
<sequence>MQDIAIYGFGGFGREIACVLNAINKINSTWHLIGYFDDGVKAGTANRYGKVLGNMDTLNSHDKRLAVILAIASPSTIALLTGKINNSNIYFPNIIAPNVLFFDRDSFSIGIGNYIGFGGRISCDVSMENFNFLNGCVSLGHDVSLKNFNMLQPDVRISGETAIGDSNFFGVRSTVLQGLNIGNEVRIGVNSVVMRNTKDGFTYFGNPAKIIKDI</sequence>
<dbReference type="AlphaFoldDB" id="A0A7W5DN35"/>
<comment type="caution">
    <text evidence="3">The sequence shown here is derived from an EMBL/GenBank/DDBJ whole genome shotgun (WGS) entry which is preliminary data.</text>
</comment>
<accession>A0A7W5DN35</accession>
<dbReference type="InterPro" id="IPR011004">
    <property type="entry name" value="Trimer_LpxA-like_sf"/>
</dbReference>
<dbReference type="EMBL" id="JACHYB010000001">
    <property type="protein sequence ID" value="MBB3185967.1"/>
    <property type="molecule type" value="Genomic_DNA"/>
</dbReference>
<dbReference type="PANTHER" id="PTHR43300">
    <property type="entry name" value="ACETYLTRANSFERASE"/>
    <property type="match status" value="1"/>
</dbReference>
<dbReference type="Pfam" id="PF17836">
    <property type="entry name" value="PglD_N"/>
    <property type="match status" value="1"/>
</dbReference>
<dbReference type="InterPro" id="IPR050179">
    <property type="entry name" value="Trans_hexapeptide_repeat"/>
</dbReference>
<dbReference type="GO" id="GO:0016746">
    <property type="term" value="F:acyltransferase activity"/>
    <property type="evidence" value="ECO:0007669"/>
    <property type="project" value="UniProtKB-KW"/>
</dbReference>
<proteinExistence type="inferred from homology"/>
<keyword evidence="4" id="KW-1185">Reference proteome</keyword>
<organism evidence="3 4">
    <name type="scientific">Microbacter margulisiae</name>
    <dbReference type="NCBI Taxonomy" id="1350067"/>
    <lineage>
        <taxon>Bacteria</taxon>
        <taxon>Pseudomonadati</taxon>
        <taxon>Bacteroidota</taxon>
        <taxon>Bacteroidia</taxon>
        <taxon>Bacteroidales</taxon>
        <taxon>Porphyromonadaceae</taxon>
        <taxon>Microbacter</taxon>
    </lineage>
</organism>
<dbReference type="RefSeq" id="WP_183411906.1">
    <property type="nucleotide sequence ID" value="NZ_JACHYB010000001.1"/>
</dbReference>
<keyword evidence="3" id="KW-0808">Transferase</keyword>
<evidence type="ECO:0000256" key="1">
    <source>
        <dbReference type="ARBA" id="ARBA00007274"/>
    </source>
</evidence>
<dbReference type="SUPFAM" id="SSF51161">
    <property type="entry name" value="Trimeric LpxA-like enzymes"/>
    <property type="match status" value="1"/>
</dbReference>
<dbReference type="Proteomes" id="UP000544222">
    <property type="component" value="Unassembled WGS sequence"/>
</dbReference>